<dbReference type="Gene3D" id="3.40.50.2020">
    <property type="match status" value="1"/>
</dbReference>
<accession>A0A9W7D2J9</accession>
<evidence type="ECO:0000313" key="1">
    <source>
        <dbReference type="EMBL" id="GMF51025.1"/>
    </source>
</evidence>
<proteinExistence type="predicted"/>
<dbReference type="OrthoDB" id="10257085at2759"/>
<dbReference type="AlphaFoldDB" id="A0A9W7D2J9"/>
<keyword evidence="2" id="KW-1185">Reference proteome</keyword>
<dbReference type="InterPro" id="IPR029057">
    <property type="entry name" value="PRTase-like"/>
</dbReference>
<dbReference type="EMBL" id="BSXT01002803">
    <property type="protein sequence ID" value="GMF51025.1"/>
    <property type="molecule type" value="Genomic_DNA"/>
</dbReference>
<protein>
    <submittedName>
        <fullName evidence="1">Unnamed protein product</fullName>
    </submittedName>
</protein>
<gene>
    <name evidence="1" type="ORF">Pfra01_002051100</name>
</gene>
<dbReference type="Proteomes" id="UP001165121">
    <property type="component" value="Unassembled WGS sequence"/>
</dbReference>
<reference evidence="1" key="1">
    <citation type="submission" date="2023-04" db="EMBL/GenBank/DDBJ databases">
        <title>Phytophthora fragariaefolia NBRC 109709.</title>
        <authorList>
            <person name="Ichikawa N."/>
            <person name="Sato H."/>
            <person name="Tonouchi N."/>
        </authorList>
    </citation>
    <scope>NUCLEOTIDE SEQUENCE</scope>
    <source>
        <strain evidence="1">NBRC 109709</strain>
    </source>
</reference>
<organism evidence="1 2">
    <name type="scientific">Phytophthora fragariaefolia</name>
    <dbReference type="NCBI Taxonomy" id="1490495"/>
    <lineage>
        <taxon>Eukaryota</taxon>
        <taxon>Sar</taxon>
        <taxon>Stramenopiles</taxon>
        <taxon>Oomycota</taxon>
        <taxon>Peronosporomycetes</taxon>
        <taxon>Peronosporales</taxon>
        <taxon>Peronosporaceae</taxon>
        <taxon>Phytophthora</taxon>
    </lineage>
</organism>
<sequence length="163" mass="18088">MFLHLTTLRDRRSDASAFRRAAGRVIMYAFSTPKLVRFPENLTTVCRAYVRRILIENVLGKLDSRVVEIVTTSGHVATGIERKSPLCGVKLGDEGYPFSVIFHQVEVDAAEGIIQSNAGIQCIKVRIATAAIDRSVDPRTEDIIPGIGNFIARYNDDGMYMNV</sequence>
<comment type="caution">
    <text evidence="1">The sequence shown here is derived from an EMBL/GenBank/DDBJ whole genome shotgun (WGS) entry which is preliminary data.</text>
</comment>
<name>A0A9W7D2J9_9STRA</name>
<evidence type="ECO:0000313" key="2">
    <source>
        <dbReference type="Proteomes" id="UP001165121"/>
    </source>
</evidence>